<feature type="region of interest" description="Disordered" evidence="2">
    <location>
        <begin position="194"/>
        <end position="239"/>
    </location>
</feature>
<dbReference type="Proteomes" id="UP000275267">
    <property type="component" value="Unassembled WGS sequence"/>
</dbReference>
<dbReference type="InterPro" id="IPR001229">
    <property type="entry name" value="Jacalin-like_lectin_dom"/>
</dbReference>
<keyword evidence="1" id="KW-0430">Lectin</keyword>
<evidence type="ECO:0000259" key="3">
    <source>
        <dbReference type="Pfam" id="PF01419"/>
    </source>
</evidence>
<protein>
    <recommendedName>
        <fullName evidence="3">Jacalin-type lectin domain-containing protein</fullName>
    </recommendedName>
</protein>
<comment type="caution">
    <text evidence="4">The sequence shown here is derived from an EMBL/GenBank/DDBJ whole genome shotgun (WGS) entry which is preliminary data.</text>
</comment>
<dbReference type="SUPFAM" id="SSF51101">
    <property type="entry name" value="Mannose-binding lectins"/>
    <property type="match status" value="1"/>
</dbReference>
<feature type="region of interest" description="Disordered" evidence="2">
    <location>
        <begin position="123"/>
        <end position="148"/>
    </location>
</feature>
<feature type="compositionally biased region" description="Basic residues" evidence="2">
    <location>
        <begin position="230"/>
        <end position="239"/>
    </location>
</feature>
<name>A0A3L6RFG4_PANMI</name>
<keyword evidence="5" id="KW-1185">Reference proteome</keyword>
<evidence type="ECO:0000256" key="1">
    <source>
        <dbReference type="ARBA" id="ARBA00022734"/>
    </source>
</evidence>
<dbReference type="GO" id="GO:0030246">
    <property type="term" value="F:carbohydrate binding"/>
    <property type="evidence" value="ECO:0007669"/>
    <property type="project" value="UniProtKB-KW"/>
</dbReference>
<feature type="compositionally biased region" description="Low complexity" evidence="2">
    <location>
        <begin position="123"/>
        <end position="141"/>
    </location>
</feature>
<organism evidence="4 5">
    <name type="scientific">Panicum miliaceum</name>
    <name type="common">Proso millet</name>
    <name type="synonym">Broomcorn millet</name>
    <dbReference type="NCBI Taxonomy" id="4540"/>
    <lineage>
        <taxon>Eukaryota</taxon>
        <taxon>Viridiplantae</taxon>
        <taxon>Streptophyta</taxon>
        <taxon>Embryophyta</taxon>
        <taxon>Tracheophyta</taxon>
        <taxon>Spermatophyta</taxon>
        <taxon>Magnoliopsida</taxon>
        <taxon>Liliopsida</taxon>
        <taxon>Poales</taxon>
        <taxon>Poaceae</taxon>
        <taxon>PACMAD clade</taxon>
        <taxon>Panicoideae</taxon>
        <taxon>Panicodae</taxon>
        <taxon>Paniceae</taxon>
        <taxon>Panicinae</taxon>
        <taxon>Panicum</taxon>
        <taxon>Panicum sect. Panicum</taxon>
    </lineage>
</organism>
<dbReference type="Pfam" id="PF01419">
    <property type="entry name" value="Jacalin"/>
    <property type="match status" value="1"/>
</dbReference>
<dbReference type="EMBL" id="PQIB02000008">
    <property type="protein sequence ID" value="RLN03133.1"/>
    <property type="molecule type" value="Genomic_DNA"/>
</dbReference>
<gene>
    <name evidence="4" type="ORF">C2845_PM13G23160</name>
</gene>
<evidence type="ECO:0000256" key="2">
    <source>
        <dbReference type="SAM" id="MobiDB-lite"/>
    </source>
</evidence>
<dbReference type="InterPro" id="IPR036404">
    <property type="entry name" value="Jacalin-like_lectin_dom_sf"/>
</dbReference>
<feature type="domain" description="Jacalin-type lectin" evidence="3">
    <location>
        <begin position="1"/>
        <end position="57"/>
    </location>
</feature>
<dbReference type="AlphaFoldDB" id="A0A3L6RFG4"/>
<evidence type="ECO:0000313" key="4">
    <source>
        <dbReference type="EMBL" id="RLN03133.1"/>
    </source>
</evidence>
<sequence>MGPCGGGGARDVDARSVGRVARVAVRHGDAVHAVSVLYERGGRQEWTDLRGGQGGELTECASGSRRRRARNGGGARAELVVYQTDLDDYPLPAPGRALDERARPGSAVVRALTLVSATAAPTGRTAARALAPSRSRSPRPSAGEDHQAAGTRACYRSLAPSGAACKAAGCNASHAQTDPPGGDGRRAAVALAPARTGRGAARRGHMRLIDDGATSPPRTVPGGRPAWTACRRRAGAPDR</sequence>
<proteinExistence type="predicted"/>
<evidence type="ECO:0000313" key="5">
    <source>
        <dbReference type="Proteomes" id="UP000275267"/>
    </source>
</evidence>
<reference evidence="5" key="1">
    <citation type="journal article" date="2019" name="Nat. Commun.">
        <title>The genome of broomcorn millet.</title>
        <authorList>
            <person name="Zou C."/>
            <person name="Miki D."/>
            <person name="Li D."/>
            <person name="Tang Q."/>
            <person name="Xiao L."/>
            <person name="Rajput S."/>
            <person name="Deng P."/>
            <person name="Jia W."/>
            <person name="Huang R."/>
            <person name="Zhang M."/>
            <person name="Sun Y."/>
            <person name="Hu J."/>
            <person name="Fu X."/>
            <person name="Schnable P.S."/>
            <person name="Li F."/>
            <person name="Zhang H."/>
            <person name="Feng B."/>
            <person name="Zhu X."/>
            <person name="Liu R."/>
            <person name="Schnable J.C."/>
            <person name="Zhu J.-K."/>
            <person name="Zhang H."/>
        </authorList>
    </citation>
    <scope>NUCLEOTIDE SEQUENCE [LARGE SCALE GENOMIC DNA]</scope>
</reference>
<dbReference type="STRING" id="4540.A0A3L6RFG4"/>
<accession>A0A3L6RFG4</accession>
<dbReference type="Gene3D" id="2.100.10.30">
    <property type="entry name" value="Jacalin-like lectin domain"/>
    <property type="match status" value="1"/>
</dbReference>